<evidence type="ECO:0000256" key="3">
    <source>
        <dbReference type="ARBA" id="ARBA00022723"/>
    </source>
</evidence>
<dbReference type="InterPro" id="IPR036724">
    <property type="entry name" value="Cobalamin-bd_sf"/>
</dbReference>
<keyword evidence="4" id="KW-0408">Iron</keyword>
<dbReference type="Pfam" id="PF02310">
    <property type="entry name" value="B12-binding"/>
    <property type="match status" value="1"/>
</dbReference>
<dbReference type="EMBL" id="UOEA01000006">
    <property type="protein sequence ID" value="VAV82233.1"/>
    <property type="molecule type" value="Genomic_DNA"/>
</dbReference>
<dbReference type="SUPFAM" id="SSF52242">
    <property type="entry name" value="Cobalamin (vitamin B12)-binding domain"/>
    <property type="match status" value="1"/>
</dbReference>
<proteinExistence type="predicted"/>
<accession>A0A3B0RC84</accession>
<evidence type="ECO:0000259" key="6">
    <source>
        <dbReference type="PROSITE" id="PS51332"/>
    </source>
</evidence>
<dbReference type="InterPro" id="IPR007197">
    <property type="entry name" value="rSAM"/>
</dbReference>
<dbReference type="InterPro" id="IPR058240">
    <property type="entry name" value="rSAM_sf"/>
</dbReference>
<dbReference type="PROSITE" id="PS51332">
    <property type="entry name" value="B12_BINDING"/>
    <property type="match status" value="1"/>
</dbReference>
<evidence type="ECO:0000256" key="1">
    <source>
        <dbReference type="ARBA" id="ARBA00001966"/>
    </source>
</evidence>
<dbReference type="Gene3D" id="3.80.30.20">
    <property type="entry name" value="tm_1862 like domain"/>
    <property type="match status" value="1"/>
</dbReference>
<keyword evidence="2" id="KW-0949">S-adenosyl-L-methionine</keyword>
<dbReference type="AlphaFoldDB" id="A0A3B0RC84"/>
<dbReference type="Gene3D" id="3.40.50.280">
    <property type="entry name" value="Cobalamin-binding domain"/>
    <property type="match status" value="1"/>
</dbReference>
<organism evidence="8">
    <name type="scientific">hydrothermal vent metagenome</name>
    <dbReference type="NCBI Taxonomy" id="652676"/>
    <lineage>
        <taxon>unclassified sequences</taxon>
        <taxon>metagenomes</taxon>
        <taxon>ecological metagenomes</taxon>
    </lineage>
</organism>
<dbReference type="SMART" id="SM00729">
    <property type="entry name" value="Elp3"/>
    <property type="match status" value="1"/>
</dbReference>
<dbReference type="GO" id="GO:0003824">
    <property type="term" value="F:catalytic activity"/>
    <property type="evidence" value="ECO:0007669"/>
    <property type="project" value="InterPro"/>
</dbReference>
<dbReference type="InterPro" id="IPR006158">
    <property type="entry name" value="Cobalamin-bd"/>
</dbReference>
<dbReference type="InterPro" id="IPR023404">
    <property type="entry name" value="rSAM_horseshoe"/>
</dbReference>
<dbReference type="InterPro" id="IPR006638">
    <property type="entry name" value="Elp3/MiaA/NifB-like_rSAM"/>
</dbReference>
<evidence type="ECO:0000256" key="2">
    <source>
        <dbReference type="ARBA" id="ARBA00022691"/>
    </source>
</evidence>
<evidence type="ECO:0000256" key="4">
    <source>
        <dbReference type="ARBA" id="ARBA00023004"/>
    </source>
</evidence>
<dbReference type="SFLD" id="SFLDG01123">
    <property type="entry name" value="methyltransferase_(Class_B)"/>
    <property type="match status" value="1"/>
</dbReference>
<reference evidence="8" key="1">
    <citation type="submission" date="2018-06" db="EMBL/GenBank/DDBJ databases">
        <authorList>
            <person name="Zhirakovskaya E."/>
        </authorList>
    </citation>
    <scope>NUCLEOTIDE SEQUENCE</scope>
</reference>
<dbReference type="InterPro" id="IPR051198">
    <property type="entry name" value="BchE-like"/>
</dbReference>
<dbReference type="GO" id="GO:0031419">
    <property type="term" value="F:cobalamin binding"/>
    <property type="evidence" value="ECO:0007669"/>
    <property type="project" value="InterPro"/>
</dbReference>
<dbReference type="GO" id="GO:0005829">
    <property type="term" value="C:cytosol"/>
    <property type="evidence" value="ECO:0007669"/>
    <property type="project" value="TreeGrafter"/>
</dbReference>
<comment type="cofactor">
    <cofactor evidence="1">
        <name>[4Fe-4S] cluster</name>
        <dbReference type="ChEBI" id="CHEBI:49883"/>
    </cofactor>
</comment>
<dbReference type="SFLD" id="SFLDG01082">
    <property type="entry name" value="B12-binding_domain_containing"/>
    <property type="match status" value="1"/>
</dbReference>
<sequence>MTKKTRVLLISPTNGLYAGSPVRPKFQTHPLGLLYIASVLEGAGFEVGIYDAYSFGHTLGDIKAEVERFRPQIVGITAMTILAKDAYRTAETVKGIDASITVVMGGSHSTAMPDEALETGHIDISVIGEGEDTMHEISEAVERGDLDFSQINGIVFKRDGGFIRTPARARSEALDEIPFPAYHLLPSVSDYNPPPHWGKKGRFAAILTCRGCPYKCPFCSVTRDWGRKYRYRSPENVLDELEYLNKTYGVTYVSIRDSVFTLHKQRAIDICKGIVDRGLKITWNCNARVNEVSEELLSWMKKAGCKAIQYGIESGNDELLAQFKGVDKALITRAIDMTSKQGIESHGYFMFGLPGETKDTMKETMEFAKTLKLHSAGFTSVTPFPGSDLWDYCEDNDLILTRDWSKYDFKEKPPSRHKTLSPEDIYDAQKAAFRMFYLRPKVVLRFLKNVRRPNDLLNYFFGAMINLRKKKNV</sequence>
<dbReference type="PANTHER" id="PTHR43409:SF16">
    <property type="entry name" value="SLR0320 PROTEIN"/>
    <property type="match status" value="1"/>
</dbReference>
<evidence type="ECO:0000313" key="8">
    <source>
        <dbReference type="EMBL" id="VAV82233.1"/>
    </source>
</evidence>
<dbReference type="InterPro" id="IPR034466">
    <property type="entry name" value="Methyltransferase_Class_B"/>
</dbReference>
<name>A0A3B0RC84_9ZZZZ</name>
<dbReference type="SFLD" id="SFLDS00029">
    <property type="entry name" value="Radical_SAM"/>
    <property type="match status" value="1"/>
</dbReference>
<evidence type="ECO:0000256" key="5">
    <source>
        <dbReference type="ARBA" id="ARBA00023014"/>
    </source>
</evidence>
<dbReference type="CDD" id="cd01335">
    <property type="entry name" value="Radical_SAM"/>
    <property type="match status" value="1"/>
</dbReference>
<gene>
    <name evidence="8" type="ORF">MNBD_DELTA01-1251</name>
</gene>
<feature type="domain" description="Radical SAM core" evidence="7">
    <location>
        <begin position="196"/>
        <end position="423"/>
    </location>
</feature>
<dbReference type="PANTHER" id="PTHR43409">
    <property type="entry name" value="ANAEROBIC MAGNESIUM-PROTOPORPHYRIN IX MONOMETHYL ESTER CYCLASE-RELATED"/>
    <property type="match status" value="1"/>
</dbReference>
<feature type="domain" description="B12-binding" evidence="6">
    <location>
        <begin position="16"/>
        <end position="148"/>
    </location>
</feature>
<keyword evidence="5" id="KW-0411">Iron-sulfur</keyword>
<dbReference type="GO" id="GO:0051539">
    <property type="term" value="F:4 iron, 4 sulfur cluster binding"/>
    <property type="evidence" value="ECO:0007669"/>
    <property type="project" value="UniProtKB-KW"/>
</dbReference>
<dbReference type="GO" id="GO:0046872">
    <property type="term" value="F:metal ion binding"/>
    <property type="evidence" value="ECO:0007669"/>
    <property type="project" value="UniProtKB-KW"/>
</dbReference>
<evidence type="ECO:0000259" key="7">
    <source>
        <dbReference type="PROSITE" id="PS51918"/>
    </source>
</evidence>
<dbReference type="Pfam" id="PF04055">
    <property type="entry name" value="Radical_SAM"/>
    <property type="match status" value="1"/>
</dbReference>
<dbReference type="CDD" id="cd02068">
    <property type="entry name" value="radical_SAM_B12_BD"/>
    <property type="match status" value="1"/>
</dbReference>
<protein>
    <submittedName>
        <fullName evidence="8">Uncharacterized protein</fullName>
    </submittedName>
</protein>
<dbReference type="PROSITE" id="PS51918">
    <property type="entry name" value="RADICAL_SAM"/>
    <property type="match status" value="1"/>
</dbReference>
<dbReference type="SUPFAM" id="SSF102114">
    <property type="entry name" value="Radical SAM enzymes"/>
    <property type="match status" value="1"/>
</dbReference>
<keyword evidence="3" id="KW-0479">Metal-binding</keyword>